<comment type="caution">
    <text evidence="2">The sequence shown here is derived from an EMBL/GenBank/DDBJ whole genome shotgun (WGS) entry which is preliminary data.</text>
</comment>
<dbReference type="EMBL" id="CAJVPI010000616">
    <property type="protein sequence ID" value="CAG8556309.1"/>
    <property type="molecule type" value="Genomic_DNA"/>
</dbReference>
<evidence type="ECO:0000256" key="1">
    <source>
        <dbReference type="SAM" id="MobiDB-lite"/>
    </source>
</evidence>
<protein>
    <submittedName>
        <fullName evidence="2">5116_t:CDS:1</fullName>
    </submittedName>
</protein>
<gene>
    <name evidence="2" type="ORF">PBRASI_LOCUS5355</name>
</gene>
<reference evidence="2" key="1">
    <citation type="submission" date="2021-06" db="EMBL/GenBank/DDBJ databases">
        <authorList>
            <person name="Kallberg Y."/>
            <person name="Tangrot J."/>
            <person name="Rosling A."/>
        </authorList>
    </citation>
    <scope>NUCLEOTIDE SEQUENCE</scope>
    <source>
        <strain evidence="2">BR232B</strain>
    </source>
</reference>
<proteinExistence type="predicted"/>
<sequence length="348" mass="40594">MSNEEVFTHAIKKYNTNELVKYLQKKGLKLDDDDFTIIRKEKIAGLDFLELTKEEFRSIGFALGPATRLVKFVTELKEAKAPLHEQKQPGFQENDKFQTAETNKVTELKEAEAPLHEQKQPEGSQENDKSQTAETNEVKFITELKEAKAPLHEQKQSEDFRENNNLQTAETSEKIHDPCVNISTTTSERSLNETYLPEIASQRLRYYEIWNRPYVDWPCLEEFSNYLHDVAKDRVHNSFKMEIKVLRELFTKDHPAQLCLTYLEAQLKMRQIPRKIQKTCRRKVAKAIKLLTKKEVVKEEIEIAKNSVIADGYHRINKHYEDYHEASTQLVKRNLSDDGINEPLATKK</sequence>
<dbReference type="AlphaFoldDB" id="A0A9N9B8P1"/>
<evidence type="ECO:0000313" key="3">
    <source>
        <dbReference type="Proteomes" id="UP000789739"/>
    </source>
</evidence>
<dbReference type="Proteomes" id="UP000789739">
    <property type="component" value="Unassembled WGS sequence"/>
</dbReference>
<feature type="non-terminal residue" evidence="2">
    <location>
        <position position="348"/>
    </location>
</feature>
<keyword evidence="3" id="KW-1185">Reference proteome</keyword>
<dbReference type="Gene3D" id="1.10.150.50">
    <property type="entry name" value="Transcription Factor, Ets-1"/>
    <property type="match status" value="1"/>
</dbReference>
<evidence type="ECO:0000313" key="2">
    <source>
        <dbReference type="EMBL" id="CAG8556309.1"/>
    </source>
</evidence>
<dbReference type="InterPro" id="IPR013761">
    <property type="entry name" value="SAM/pointed_sf"/>
</dbReference>
<feature type="region of interest" description="Disordered" evidence="1">
    <location>
        <begin position="111"/>
        <end position="133"/>
    </location>
</feature>
<accession>A0A9N9B8P1</accession>
<name>A0A9N9B8P1_9GLOM</name>
<dbReference type="OrthoDB" id="2338242at2759"/>
<organism evidence="2 3">
    <name type="scientific">Paraglomus brasilianum</name>
    <dbReference type="NCBI Taxonomy" id="144538"/>
    <lineage>
        <taxon>Eukaryota</taxon>
        <taxon>Fungi</taxon>
        <taxon>Fungi incertae sedis</taxon>
        <taxon>Mucoromycota</taxon>
        <taxon>Glomeromycotina</taxon>
        <taxon>Glomeromycetes</taxon>
        <taxon>Paraglomerales</taxon>
        <taxon>Paraglomeraceae</taxon>
        <taxon>Paraglomus</taxon>
    </lineage>
</organism>